<evidence type="ECO:0000313" key="4">
    <source>
        <dbReference type="Proteomes" id="UP001642409"/>
    </source>
</evidence>
<keyword evidence="1" id="KW-0472">Membrane</keyword>
<gene>
    <name evidence="2" type="ORF">HINF_LOCUS19038</name>
    <name evidence="3" type="ORF">HINF_LOCUS72325</name>
</gene>
<feature type="transmembrane region" description="Helical" evidence="1">
    <location>
        <begin position="12"/>
        <end position="31"/>
    </location>
</feature>
<reference evidence="2" key="1">
    <citation type="submission" date="2023-06" db="EMBL/GenBank/DDBJ databases">
        <authorList>
            <person name="Kurt Z."/>
        </authorList>
    </citation>
    <scope>NUCLEOTIDE SEQUENCE</scope>
</reference>
<protein>
    <submittedName>
        <fullName evidence="2">Uncharacterized protein</fullName>
    </submittedName>
</protein>
<keyword evidence="1" id="KW-0812">Transmembrane</keyword>
<evidence type="ECO:0000313" key="2">
    <source>
        <dbReference type="EMBL" id="CAI9931393.1"/>
    </source>
</evidence>
<organism evidence="2">
    <name type="scientific">Hexamita inflata</name>
    <dbReference type="NCBI Taxonomy" id="28002"/>
    <lineage>
        <taxon>Eukaryota</taxon>
        <taxon>Metamonada</taxon>
        <taxon>Diplomonadida</taxon>
        <taxon>Hexamitidae</taxon>
        <taxon>Hexamitinae</taxon>
        <taxon>Hexamita</taxon>
    </lineage>
</organism>
<keyword evidence="1" id="KW-1133">Transmembrane helix</keyword>
<dbReference type="AlphaFoldDB" id="A0AA86U5S2"/>
<reference evidence="3 4" key="2">
    <citation type="submission" date="2024-07" db="EMBL/GenBank/DDBJ databases">
        <authorList>
            <person name="Akdeniz Z."/>
        </authorList>
    </citation>
    <scope>NUCLEOTIDE SEQUENCE [LARGE SCALE GENOMIC DNA]</scope>
</reference>
<dbReference type="EMBL" id="CATOUU010000487">
    <property type="protein sequence ID" value="CAI9931393.1"/>
    <property type="molecule type" value="Genomic_DNA"/>
</dbReference>
<keyword evidence="4" id="KW-1185">Reference proteome</keyword>
<accession>A0AA86U5S2</accession>
<dbReference type="EMBL" id="CAXDID020000571">
    <property type="protein sequence ID" value="CAL6103815.1"/>
    <property type="molecule type" value="Genomic_DNA"/>
</dbReference>
<evidence type="ECO:0000256" key="1">
    <source>
        <dbReference type="SAM" id="Phobius"/>
    </source>
</evidence>
<comment type="caution">
    <text evidence="2">The sequence shown here is derived from an EMBL/GenBank/DDBJ whole genome shotgun (WGS) entry which is preliminary data.</text>
</comment>
<evidence type="ECO:0000313" key="3">
    <source>
        <dbReference type="EMBL" id="CAL6103815.1"/>
    </source>
</evidence>
<dbReference type="Proteomes" id="UP001642409">
    <property type="component" value="Unassembled WGS sequence"/>
</dbReference>
<proteinExistence type="predicted"/>
<name>A0AA86U5S2_9EUKA</name>
<sequence>MEIFYQQYFPITISQIKLIYFIFFTIFFTNIRQGKQNKWANQSQDLRVVASAHVKDVVIECTGTEFKPQFVSSLKNAETKQKDVFSIKKMQEDAVIYNLVEALVCYAKVDSAEVKKLHPQLRELQVYMSKKGADTNALQTLNDLCGETVE</sequence>